<protein>
    <submittedName>
        <fullName evidence="2">Uncharacterized protein</fullName>
    </submittedName>
</protein>
<evidence type="ECO:0000313" key="2">
    <source>
        <dbReference type="EMBL" id="MBW95708.1"/>
    </source>
</evidence>
<dbReference type="EMBL" id="GGEC01015225">
    <property type="protein sequence ID" value="MBW95708.1"/>
    <property type="molecule type" value="Transcribed_RNA"/>
</dbReference>
<accession>A0A2P2JQF8</accession>
<evidence type="ECO:0000256" key="1">
    <source>
        <dbReference type="SAM" id="MobiDB-lite"/>
    </source>
</evidence>
<feature type="region of interest" description="Disordered" evidence="1">
    <location>
        <begin position="56"/>
        <end position="83"/>
    </location>
</feature>
<sequence length="130" mass="15444">MYWRCHSRFGPCWAPLEHAPPSRVFREGDGRFRLRWRWKWRRGRCRNPRERSIPPRECPTHQLAGVPSPRGTCSPSSMEPKRPWSWRLRPKRRFRGGGCGGDCGWPTMEPARLIRRCQKLACFLASKWLD</sequence>
<name>A0A2P2JQF8_RHIMU</name>
<proteinExistence type="predicted"/>
<organism evidence="2">
    <name type="scientific">Rhizophora mucronata</name>
    <name type="common">Asiatic mangrove</name>
    <dbReference type="NCBI Taxonomy" id="61149"/>
    <lineage>
        <taxon>Eukaryota</taxon>
        <taxon>Viridiplantae</taxon>
        <taxon>Streptophyta</taxon>
        <taxon>Embryophyta</taxon>
        <taxon>Tracheophyta</taxon>
        <taxon>Spermatophyta</taxon>
        <taxon>Magnoliopsida</taxon>
        <taxon>eudicotyledons</taxon>
        <taxon>Gunneridae</taxon>
        <taxon>Pentapetalae</taxon>
        <taxon>rosids</taxon>
        <taxon>fabids</taxon>
        <taxon>Malpighiales</taxon>
        <taxon>Rhizophoraceae</taxon>
        <taxon>Rhizophora</taxon>
    </lineage>
</organism>
<reference evidence="2" key="1">
    <citation type="submission" date="2018-02" db="EMBL/GenBank/DDBJ databases">
        <title>Rhizophora mucronata_Transcriptome.</title>
        <authorList>
            <person name="Meera S.P."/>
            <person name="Sreeshan A."/>
            <person name="Augustine A."/>
        </authorList>
    </citation>
    <scope>NUCLEOTIDE SEQUENCE</scope>
    <source>
        <tissue evidence="2">Leaf</tissue>
    </source>
</reference>
<dbReference type="AlphaFoldDB" id="A0A2P2JQF8"/>